<dbReference type="Proteomes" id="UP000077355">
    <property type="component" value="Unassembled WGS sequence"/>
</dbReference>
<dbReference type="GO" id="GO:0005886">
    <property type="term" value="C:plasma membrane"/>
    <property type="evidence" value="ECO:0007669"/>
    <property type="project" value="UniProtKB-SubCell"/>
</dbReference>
<keyword evidence="4 7" id="KW-0812">Transmembrane</keyword>
<dbReference type="Pfam" id="PF02417">
    <property type="entry name" value="Chromate_transp"/>
    <property type="match status" value="1"/>
</dbReference>
<proteinExistence type="inferred from homology"/>
<evidence type="ECO:0000256" key="1">
    <source>
        <dbReference type="ARBA" id="ARBA00004651"/>
    </source>
</evidence>
<evidence type="ECO:0000256" key="7">
    <source>
        <dbReference type="SAM" id="Phobius"/>
    </source>
</evidence>
<name>A0A168QLJ7_9BACL</name>
<evidence type="ECO:0000313" key="9">
    <source>
        <dbReference type="Proteomes" id="UP000077355"/>
    </source>
</evidence>
<sequence>MRTNAKARVILLFQLFWSFLRIAPVTFGGGYAMIPMIEREITAKRKWLSEAEMDDILSLAGSAPGGVGVNASAFIGYRLGGISGAIAAIAGITIPTFIIVCLLSSGYSQLADQPKVAAAMKGIHGAVIALILLAAYRMAKNAVFDKTTCAMAIIVLLVLLVADINPIYMIAIGLFIGIILLQVKQLLGLQVRTEKERLDYSREEAQYVEYYI</sequence>
<evidence type="ECO:0000256" key="2">
    <source>
        <dbReference type="ARBA" id="ARBA00005262"/>
    </source>
</evidence>
<keyword evidence="5 7" id="KW-1133">Transmembrane helix</keyword>
<dbReference type="GO" id="GO:0015109">
    <property type="term" value="F:chromate transmembrane transporter activity"/>
    <property type="evidence" value="ECO:0007669"/>
    <property type="project" value="InterPro"/>
</dbReference>
<reference evidence="8 9" key="1">
    <citation type="submission" date="2016-03" db="EMBL/GenBank/DDBJ databases">
        <title>Draft genome sequence of Paenibacillus antarcticus CECT 5836.</title>
        <authorList>
            <person name="Shin S.-K."/>
            <person name="Yi H."/>
        </authorList>
    </citation>
    <scope>NUCLEOTIDE SEQUENCE [LARGE SCALE GENOMIC DNA]</scope>
    <source>
        <strain evidence="8 9">CECT 5836</strain>
    </source>
</reference>
<feature type="transmembrane region" description="Helical" evidence="7">
    <location>
        <begin position="117"/>
        <end position="136"/>
    </location>
</feature>
<feature type="transmembrane region" description="Helical" evidence="7">
    <location>
        <begin position="167"/>
        <end position="187"/>
    </location>
</feature>
<dbReference type="InterPro" id="IPR003370">
    <property type="entry name" value="Chromate_transpt"/>
</dbReference>
<evidence type="ECO:0000256" key="3">
    <source>
        <dbReference type="ARBA" id="ARBA00022475"/>
    </source>
</evidence>
<accession>A0A168QLJ7</accession>
<keyword evidence="6 7" id="KW-0472">Membrane</keyword>
<feature type="transmembrane region" description="Helical" evidence="7">
    <location>
        <begin position="84"/>
        <end position="105"/>
    </location>
</feature>
<dbReference type="RefSeq" id="WP_068646551.1">
    <property type="nucleotide sequence ID" value="NZ_CP043611.1"/>
</dbReference>
<gene>
    <name evidence="8" type="ORF">PBAT_03375</name>
</gene>
<dbReference type="PANTHER" id="PTHR43663:SF2">
    <property type="entry name" value="CHROMATE TRANSPORT PROTEIN-RELATED"/>
    <property type="match status" value="1"/>
</dbReference>
<evidence type="ECO:0000256" key="5">
    <source>
        <dbReference type="ARBA" id="ARBA00022989"/>
    </source>
</evidence>
<comment type="subcellular location">
    <subcellularLocation>
        <location evidence="1">Cell membrane</location>
        <topology evidence="1">Multi-pass membrane protein</topology>
    </subcellularLocation>
</comment>
<comment type="caution">
    <text evidence="8">The sequence shown here is derived from an EMBL/GenBank/DDBJ whole genome shotgun (WGS) entry which is preliminary data.</text>
</comment>
<comment type="similarity">
    <text evidence="2">Belongs to the chromate ion transporter (CHR) (TC 2.A.51) family.</text>
</comment>
<dbReference type="PANTHER" id="PTHR43663">
    <property type="entry name" value="CHROMATE TRANSPORT PROTEIN-RELATED"/>
    <property type="match status" value="1"/>
</dbReference>
<dbReference type="AlphaFoldDB" id="A0A168QLJ7"/>
<keyword evidence="9" id="KW-1185">Reference proteome</keyword>
<evidence type="ECO:0000256" key="4">
    <source>
        <dbReference type="ARBA" id="ARBA00022692"/>
    </source>
</evidence>
<dbReference type="InterPro" id="IPR052518">
    <property type="entry name" value="CHR_Transporter"/>
</dbReference>
<dbReference type="EMBL" id="LVJI01000002">
    <property type="protein sequence ID" value="OAB47927.1"/>
    <property type="molecule type" value="Genomic_DNA"/>
</dbReference>
<organism evidence="8 9">
    <name type="scientific">Paenibacillus antarcticus</name>
    <dbReference type="NCBI Taxonomy" id="253703"/>
    <lineage>
        <taxon>Bacteria</taxon>
        <taxon>Bacillati</taxon>
        <taxon>Bacillota</taxon>
        <taxon>Bacilli</taxon>
        <taxon>Bacillales</taxon>
        <taxon>Paenibacillaceae</taxon>
        <taxon>Paenibacillus</taxon>
    </lineage>
</organism>
<protein>
    <submittedName>
        <fullName evidence="8">Chromate transporter</fullName>
    </submittedName>
</protein>
<keyword evidence="3" id="KW-1003">Cell membrane</keyword>
<evidence type="ECO:0000256" key="6">
    <source>
        <dbReference type="ARBA" id="ARBA00023136"/>
    </source>
</evidence>
<evidence type="ECO:0000313" key="8">
    <source>
        <dbReference type="EMBL" id="OAB47927.1"/>
    </source>
</evidence>
<dbReference type="OrthoDB" id="9027281at2"/>